<evidence type="ECO:0000256" key="4">
    <source>
        <dbReference type="ARBA" id="ARBA00023163"/>
    </source>
</evidence>
<sequence length="313" mass="35576">MTLVQLKYVLAVASFRSINEAAASLFVTQPTISTAIKDLESEVDTKIFNRTNHGIEITNEGMEFLGYARQILAQADLLKEHFKKKKNSTVKFVVSAQHYSFAVSSFIRLVEKFGMEKYDFCLRETRTRDIIQDVHNLSADVGIIYFSKNNSRLLKRLLKEQNITYTPLARLTPHVFISNKNSLCTRPYVTLADLKDMPFLSFEQGGYSADYFSEEVMKNPEGSRMIRVSDRATLFNLLTGLNGYTISSGVIEQELNPEIKAIPLVEKGYMDIVILQHKDITPNPLVDTYISYLKDALPENCLLSDDSEIDEEI</sequence>
<dbReference type="Pfam" id="PF03466">
    <property type="entry name" value="LysR_substrate"/>
    <property type="match status" value="1"/>
</dbReference>
<dbReference type="EMBL" id="FOXF01000009">
    <property type="protein sequence ID" value="SFP21018.1"/>
    <property type="molecule type" value="Genomic_DNA"/>
</dbReference>
<dbReference type="GO" id="GO:0003700">
    <property type="term" value="F:DNA-binding transcription factor activity"/>
    <property type="evidence" value="ECO:0007669"/>
    <property type="project" value="InterPro"/>
</dbReference>
<evidence type="ECO:0000256" key="1">
    <source>
        <dbReference type="ARBA" id="ARBA00009437"/>
    </source>
</evidence>
<dbReference type="Gene3D" id="3.40.190.290">
    <property type="match status" value="1"/>
</dbReference>
<keyword evidence="4" id="KW-0804">Transcription</keyword>
<dbReference type="OrthoDB" id="8885940at2"/>
<dbReference type="PANTHER" id="PTHR30346">
    <property type="entry name" value="TRANSCRIPTIONAL DUAL REGULATOR HCAR-RELATED"/>
    <property type="match status" value="1"/>
</dbReference>
<name>A0A662ZGS4_9GAMM</name>
<keyword evidence="7" id="KW-1185">Reference proteome</keyword>
<dbReference type="SUPFAM" id="SSF53850">
    <property type="entry name" value="Periplasmic binding protein-like II"/>
    <property type="match status" value="1"/>
</dbReference>
<reference evidence="6 7" key="1">
    <citation type="submission" date="2016-10" db="EMBL/GenBank/DDBJ databases">
        <authorList>
            <person name="Varghese N."/>
            <person name="Submissions S."/>
        </authorList>
    </citation>
    <scope>NUCLEOTIDE SEQUENCE [LARGE SCALE GENOMIC DNA]</scope>
    <source>
        <strain evidence="6 7">DSM 1361</strain>
    </source>
</reference>
<proteinExistence type="inferred from homology"/>
<keyword evidence="2" id="KW-0805">Transcription regulation</keyword>
<dbReference type="FunFam" id="1.10.10.10:FF:000001">
    <property type="entry name" value="LysR family transcriptional regulator"/>
    <property type="match status" value="1"/>
</dbReference>
<dbReference type="GO" id="GO:0003677">
    <property type="term" value="F:DNA binding"/>
    <property type="evidence" value="ECO:0007669"/>
    <property type="project" value="UniProtKB-KW"/>
</dbReference>
<organism evidence="6 7">
    <name type="scientific">Ruminobacter amylophilus</name>
    <dbReference type="NCBI Taxonomy" id="867"/>
    <lineage>
        <taxon>Bacteria</taxon>
        <taxon>Pseudomonadati</taxon>
        <taxon>Pseudomonadota</taxon>
        <taxon>Gammaproteobacteria</taxon>
        <taxon>Aeromonadales</taxon>
        <taxon>Succinivibrionaceae</taxon>
        <taxon>Ruminobacter</taxon>
    </lineage>
</organism>
<evidence type="ECO:0000313" key="7">
    <source>
        <dbReference type="Proteomes" id="UP000243745"/>
    </source>
</evidence>
<dbReference type="Pfam" id="PF00126">
    <property type="entry name" value="HTH_1"/>
    <property type="match status" value="1"/>
</dbReference>
<evidence type="ECO:0000313" key="6">
    <source>
        <dbReference type="EMBL" id="SFP21018.1"/>
    </source>
</evidence>
<dbReference type="GO" id="GO:0032993">
    <property type="term" value="C:protein-DNA complex"/>
    <property type="evidence" value="ECO:0007669"/>
    <property type="project" value="TreeGrafter"/>
</dbReference>
<feature type="domain" description="HTH lysR-type" evidence="5">
    <location>
        <begin position="1"/>
        <end position="58"/>
    </location>
</feature>
<dbReference type="AlphaFoldDB" id="A0A662ZGS4"/>
<keyword evidence="3 6" id="KW-0238">DNA-binding</keyword>
<evidence type="ECO:0000256" key="2">
    <source>
        <dbReference type="ARBA" id="ARBA00023015"/>
    </source>
</evidence>
<dbReference type="InterPro" id="IPR036388">
    <property type="entry name" value="WH-like_DNA-bd_sf"/>
</dbReference>
<comment type="similarity">
    <text evidence="1">Belongs to the LysR transcriptional regulatory family.</text>
</comment>
<accession>A0A662ZGS4</accession>
<protein>
    <submittedName>
        <fullName evidence="6">DNA-binding transcriptional regulator, LysR family</fullName>
    </submittedName>
</protein>
<dbReference type="RefSeq" id="WP_093141008.1">
    <property type="nucleotide sequence ID" value="NZ_FOXF01000009.1"/>
</dbReference>
<dbReference type="InterPro" id="IPR005119">
    <property type="entry name" value="LysR_subst-bd"/>
</dbReference>
<dbReference type="SUPFAM" id="SSF46785">
    <property type="entry name" value="Winged helix' DNA-binding domain"/>
    <property type="match status" value="1"/>
</dbReference>
<dbReference type="PROSITE" id="PS50931">
    <property type="entry name" value="HTH_LYSR"/>
    <property type="match status" value="1"/>
</dbReference>
<dbReference type="Gene3D" id="1.10.10.10">
    <property type="entry name" value="Winged helix-like DNA-binding domain superfamily/Winged helix DNA-binding domain"/>
    <property type="match status" value="1"/>
</dbReference>
<gene>
    <name evidence="6" type="ORF">SAMN02910344_00737</name>
</gene>
<evidence type="ECO:0000256" key="3">
    <source>
        <dbReference type="ARBA" id="ARBA00023125"/>
    </source>
</evidence>
<dbReference type="PANTHER" id="PTHR30346:SF0">
    <property type="entry name" value="HCA OPERON TRANSCRIPTIONAL ACTIVATOR HCAR"/>
    <property type="match status" value="1"/>
</dbReference>
<evidence type="ECO:0000259" key="5">
    <source>
        <dbReference type="PROSITE" id="PS50931"/>
    </source>
</evidence>
<dbReference type="PRINTS" id="PR00039">
    <property type="entry name" value="HTHLYSR"/>
</dbReference>
<dbReference type="Proteomes" id="UP000243745">
    <property type="component" value="Unassembled WGS sequence"/>
</dbReference>
<dbReference type="CDD" id="cd05466">
    <property type="entry name" value="PBP2_LTTR_substrate"/>
    <property type="match status" value="1"/>
</dbReference>
<dbReference type="InterPro" id="IPR036390">
    <property type="entry name" value="WH_DNA-bd_sf"/>
</dbReference>
<dbReference type="InterPro" id="IPR000847">
    <property type="entry name" value="LysR_HTH_N"/>
</dbReference>